<evidence type="ECO:0008006" key="4">
    <source>
        <dbReference type="Google" id="ProtNLM"/>
    </source>
</evidence>
<dbReference type="eggNOG" id="ENOG5032TQU">
    <property type="taxonomic scope" value="Bacteria"/>
</dbReference>
<dbReference type="Proteomes" id="UP000003494">
    <property type="component" value="Unassembled WGS sequence"/>
</dbReference>
<feature type="transmembrane region" description="Helical" evidence="1">
    <location>
        <begin position="145"/>
        <end position="172"/>
    </location>
</feature>
<organism evidence="2 3">
    <name type="scientific">Shuttleworthella satelles DSM 14600</name>
    <dbReference type="NCBI Taxonomy" id="626523"/>
    <lineage>
        <taxon>Bacteria</taxon>
        <taxon>Bacillati</taxon>
        <taxon>Bacillota</taxon>
        <taxon>Clostridia</taxon>
        <taxon>Lachnospirales</taxon>
        <taxon>Lachnospiraceae</taxon>
        <taxon>Shuttleworthella</taxon>
    </lineage>
</organism>
<keyword evidence="1" id="KW-0472">Membrane</keyword>
<accession>C4G9G6</accession>
<evidence type="ECO:0000313" key="2">
    <source>
        <dbReference type="EMBL" id="EEP29263.1"/>
    </source>
</evidence>
<dbReference type="EMBL" id="ACIP02000001">
    <property type="protein sequence ID" value="EEP29263.1"/>
    <property type="molecule type" value="Genomic_DNA"/>
</dbReference>
<feature type="transmembrane region" description="Helical" evidence="1">
    <location>
        <begin position="44"/>
        <end position="67"/>
    </location>
</feature>
<feature type="transmembrane region" description="Helical" evidence="1">
    <location>
        <begin position="184"/>
        <end position="205"/>
    </location>
</feature>
<name>C4G9G6_9FIRM</name>
<proteinExistence type="predicted"/>
<dbReference type="HOGENOM" id="CLU_098205_0_0_9"/>
<feature type="transmembrane region" description="Helical" evidence="1">
    <location>
        <begin position="12"/>
        <end position="32"/>
    </location>
</feature>
<evidence type="ECO:0000256" key="1">
    <source>
        <dbReference type="SAM" id="Phobius"/>
    </source>
</evidence>
<feature type="transmembrane region" description="Helical" evidence="1">
    <location>
        <begin position="217"/>
        <end position="238"/>
    </location>
</feature>
<reference evidence="2" key="1">
    <citation type="submission" date="2009-04" db="EMBL/GenBank/DDBJ databases">
        <authorList>
            <person name="Weinstock G."/>
            <person name="Sodergren E."/>
            <person name="Clifton S."/>
            <person name="Fulton L."/>
            <person name="Fulton B."/>
            <person name="Courtney L."/>
            <person name="Fronick C."/>
            <person name="Harrison M."/>
            <person name="Strong C."/>
            <person name="Farmer C."/>
            <person name="Delahaunty K."/>
            <person name="Markovic C."/>
            <person name="Hall O."/>
            <person name="Minx P."/>
            <person name="Tomlinson C."/>
            <person name="Mitreva M."/>
            <person name="Nelson J."/>
            <person name="Hou S."/>
            <person name="Wollam A."/>
            <person name="Pepin K.H."/>
            <person name="Johnson M."/>
            <person name="Bhonagiri V."/>
            <person name="Nash W.E."/>
            <person name="Warren W."/>
            <person name="Chinwalla A."/>
            <person name="Mardis E.R."/>
            <person name="Wilson R.K."/>
        </authorList>
    </citation>
    <scope>NUCLEOTIDE SEQUENCE [LARGE SCALE GENOMIC DNA]</scope>
    <source>
        <strain evidence="2">DSM 14600</strain>
    </source>
</reference>
<gene>
    <name evidence="2" type="ORF">GCWU000342_00619</name>
</gene>
<evidence type="ECO:0000313" key="3">
    <source>
        <dbReference type="Proteomes" id="UP000003494"/>
    </source>
</evidence>
<feature type="transmembrane region" description="Helical" evidence="1">
    <location>
        <begin position="104"/>
        <end position="124"/>
    </location>
</feature>
<dbReference type="STRING" id="626523.GCWU000342_00619"/>
<protein>
    <recommendedName>
        <fullName evidence="4">ABC-2 family transporter protein</fullName>
    </recommendedName>
</protein>
<dbReference type="AlphaFoldDB" id="C4G9G6"/>
<dbReference type="RefSeq" id="WP_006905651.1">
    <property type="nucleotide sequence ID" value="NZ_GG665866.1"/>
</dbReference>
<comment type="caution">
    <text evidence="2">The sequence shown here is derived from an EMBL/GenBank/DDBJ whole genome shotgun (WGS) entry which is preliminary data.</text>
</comment>
<keyword evidence="1" id="KW-1133">Transmembrane helix</keyword>
<sequence>MSKLLKYELRKTSFVKVFFLLFTGLFEIVYLLSLIDNFRSEPLFLTAGVGLSMTAIFACLICGLRSIDLLYRELNSKQSYMLFMTPRSSYQILGAKVLENGLSLLMVWAFYMVLGALDLFLALVRKGVRFDIETMMQFRFGFADVTMMAKMMTIYLIAWFSVITAAYLAIIVQATLLNGRRGSMLVSLLIFMGILILFVGIGNCLIKQLSPVADFALIQSIYSLICAVLFYLAGSYLMEKKLSV</sequence>
<keyword evidence="1" id="KW-0812">Transmembrane</keyword>
<keyword evidence="3" id="KW-1185">Reference proteome</keyword>